<sequence length="493" mass="54192">MRVIKVGRNPVNDVVVSDPGVSSQHAVITVSSSGIVCIKDLNSKNGTFVNSMRIQNQVQLSNGDKVKLGNTSIDWNRIIQQPEKTVVSAGKGQVIIPPDVKDRRSIGRSSEAQVRLNFDDVSSEHAILCQRSNGDVLIIDNNSTNGTYVNGNRISSHVLVKGDVVLISKKYPLQWENIFALTPPKGGYLWQWGSAFLILLAVSVGIWYYWTHRSLPPEEIYEKYQKSVVLIYQKTAYVASVGDKLLGEYMGDDSWNYFYLDDKDDVCQGVGGSSGTGFFISTDGKIMTNKHVVSLLDGEKEKAEKVKETIQMAIVKRYPNNAGALALARAVTVKYNIFYTGVALNDTHVSSVNDFIPCSICKVSNDDKIDIAIIQVNTKKTPDGVVNIVDLNDIVTDKELQLGKKVYTIGFPQSFILGDTEIGLEANNQSGEITQQRGEYQYGHNITIHQGASGSPVFNERGKFAGVIVSGYLGLSQGYNQAVQPKRAVELIK</sequence>
<evidence type="ECO:0000313" key="4">
    <source>
        <dbReference type="EMBL" id="UYU68591.1"/>
    </source>
</evidence>
<evidence type="ECO:0000313" key="3">
    <source>
        <dbReference type="EMBL" id="KAB4482217.1"/>
    </source>
</evidence>
<reference evidence="4 6" key="2">
    <citation type="submission" date="2021-06" db="EMBL/GenBank/DDBJ databases">
        <title>Interrogation of the integrated mobile genetic elements in gut-associated Bacteroides with a consensus prediction approach.</title>
        <authorList>
            <person name="Campbell D.E."/>
            <person name="Leigh J.R."/>
            <person name="Kim T."/>
            <person name="England W."/>
            <person name="Whitaker R.J."/>
            <person name="Degnan P.H."/>
        </authorList>
    </citation>
    <scope>NUCLEOTIDE SEQUENCE [LARGE SCALE GENOMIC DNA]</scope>
    <source>
        <strain evidence="4 6">WAL8669</strain>
    </source>
</reference>
<dbReference type="SUPFAM" id="SSF50494">
    <property type="entry name" value="Trypsin-like serine proteases"/>
    <property type="match status" value="1"/>
</dbReference>
<dbReference type="Proteomes" id="UP000436858">
    <property type="component" value="Unassembled WGS sequence"/>
</dbReference>
<dbReference type="Pfam" id="PF13365">
    <property type="entry name" value="Trypsin_2"/>
    <property type="match status" value="1"/>
</dbReference>
<dbReference type="KEGG" id="btho:Btheta7330_00302"/>
<dbReference type="PANTHER" id="PTHR23308">
    <property type="entry name" value="NUCLEAR INHIBITOR OF PROTEIN PHOSPHATASE-1"/>
    <property type="match status" value="1"/>
</dbReference>
<feature type="domain" description="FHA" evidence="2">
    <location>
        <begin position="104"/>
        <end position="154"/>
    </location>
</feature>
<dbReference type="AlphaFoldDB" id="A0A0P0FA68"/>
<dbReference type="GeneID" id="60923952"/>
<reference evidence="3 5" key="1">
    <citation type="journal article" date="2019" name="Nat. Med.">
        <title>A library of human gut bacterial isolates paired with longitudinal multiomics data enables mechanistic microbiome research.</title>
        <authorList>
            <person name="Poyet M."/>
            <person name="Groussin M."/>
            <person name="Gibbons S.M."/>
            <person name="Avila-Pacheco J."/>
            <person name="Jiang X."/>
            <person name="Kearney S.M."/>
            <person name="Perrotta A.R."/>
            <person name="Berdy B."/>
            <person name="Zhao S."/>
            <person name="Lieberman T.D."/>
            <person name="Swanson P.K."/>
            <person name="Smith M."/>
            <person name="Roesemann S."/>
            <person name="Alexander J.E."/>
            <person name="Rich S.A."/>
            <person name="Livny J."/>
            <person name="Vlamakis H."/>
            <person name="Clish C."/>
            <person name="Bullock K."/>
            <person name="Deik A."/>
            <person name="Scott J."/>
            <person name="Pierce K.A."/>
            <person name="Xavier R.J."/>
            <person name="Alm E.J."/>
        </authorList>
    </citation>
    <scope>NUCLEOTIDE SEQUENCE [LARGE SCALE GENOMIC DNA]</scope>
    <source>
        <strain evidence="3 5">BIOML-A162</strain>
    </source>
</reference>
<evidence type="ECO:0000313" key="6">
    <source>
        <dbReference type="Proteomes" id="UP001156218"/>
    </source>
</evidence>
<keyword evidence="1" id="KW-1133">Transmembrane helix</keyword>
<dbReference type="InterPro" id="IPR000253">
    <property type="entry name" value="FHA_dom"/>
</dbReference>
<protein>
    <submittedName>
        <fullName evidence="3">FHA domain-containing protein</fullName>
    </submittedName>
</protein>
<dbReference type="RefSeq" id="WP_011108469.1">
    <property type="nucleotide sequence ID" value="NZ_CAXKYD010000005.1"/>
</dbReference>
<keyword evidence="1" id="KW-0472">Membrane</keyword>
<dbReference type="Proteomes" id="UP001156218">
    <property type="component" value="Chromosome"/>
</dbReference>
<dbReference type="EMBL" id="WCRY01000010">
    <property type="protein sequence ID" value="KAB4482217.1"/>
    <property type="molecule type" value="Genomic_DNA"/>
</dbReference>
<organism evidence="3 5">
    <name type="scientific">Bacteroides thetaiotaomicron</name>
    <dbReference type="NCBI Taxonomy" id="818"/>
    <lineage>
        <taxon>Bacteria</taxon>
        <taxon>Pseudomonadati</taxon>
        <taxon>Bacteroidota</taxon>
        <taxon>Bacteroidia</taxon>
        <taxon>Bacteroidales</taxon>
        <taxon>Bacteroidaceae</taxon>
        <taxon>Bacteroides</taxon>
    </lineage>
</organism>
<name>A0A0P0FA68_BACT4</name>
<keyword evidence="1" id="KW-0812">Transmembrane</keyword>
<dbReference type="OMA" id="WENIFAL"/>
<dbReference type="SUPFAM" id="SSF49879">
    <property type="entry name" value="SMAD/FHA domain"/>
    <property type="match status" value="2"/>
</dbReference>
<evidence type="ECO:0000259" key="2">
    <source>
        <dbReference type="PROSITE" id="PS50006"/>
    </source>
</evidence>
<dbReference type="PROSITE" id="PS50006">
    <property type="entry name" value="FHA_DOMAIN"/>
    <property type="match status" value="2"/>
</dbReference>
<evidence type="ECO:0000256" key="1">
    <source>
        <dbReference type="SAM" id="Phobius"/>
    </source>
</evidence>
<feature type="transmembrane region" description="Helical" evidence="1">
    <location>
        <begin position="189"/>
        <end position="210"/>
    </location>
</feature>
<dbReference type="InterPro" id="IPR050923">
    <property type="entry name" value="Cell_Proc_Reg/RNA_Proc"/>
</dbReference>
<dbReference type="SMART" id="SM00240">
    <property type="entry name" value="FHA"/>
    <property type="match status" value="2"/>
</dbReference>
<dbReference type="EMBL" id="CP083680">
    <property type="protein sequence ID" value="UYU68591.1"/>
    <property type="molecule type" value="Genomic_DNA"/>
</dbReference>
<dbReference type="CDD" id="cd00060">
    <property type="entry name" value="FHA"/>
    <property type="match status" value="2"/>
</dbReference>
<evidence type="ECO:0000313" key="5">
    <source>
        <dbReference type="Proteomes" id="UP000436858"/>
    </source>
</evidence>
<dbReference type="InterPro" id="IPR009003">
    <property type="entry name" value="Peptidase_S1_PA"/>
</dbReference>
<proteinExistence type="predicted"/>
<dbReference type="InterPro" id="IPR043504">
    <property type="entry name" value="Peptidase_S1_PA_chymotrypsin"/>
</dbReference>
<gene>
    <name evidence="3" type="ORF">GAN91_12140</name>
    <name evidence="4" type="ORF">KQP68_10070</name>
</gene>
<dbReference type="Pfam" id="PF00498">
    <property type="entry name" value="FHA"/>
    <property type="match status" value="2"/>
</dbReference>
<accession>A0A0P0FA68</accession>
<dbReference type="InterPro" id="IPR008984">
    <property type="entry name" value="SMAD_FHA_dom_sf"/>
</dbReference>
<feature type="domain" description="FHA" evidence="2">
    <location>
        <begin position="4"/>
        <end position="54"/>
    </location>
</feature>
<dbReference type="Gene3D" id="2.40.10.10">
    <property type="entry name" value="Trypsin-like serine proteases"/>
    <property type="match status" value="2"/>
</dbReference>
<dbReference type="Gene3D" id="2.60.200.20">
    <property type="match status" value="2"/>
</dbReference>